<accession>A0A9P0YGC3</accession>
<dbReference type="EMBL" id="CAMAPE010000001">
    <property type="protein sequence ID" value="CAH9050571.1"/>
    <property type="molecule type" value="Genomic_DNA"/>
</dbReference>
<gene>
    <name evidence="3" type="ORF">CEURO_LOCUS87</name>
</gene>
<dbReference type="PANTHER" id="PTHR31973:SF197">
    <property type="entry name" value="SWIM-TYPE DOMAIN-CONTAINING PROTEIN"/>
    <property type="match status" value="1"/>
</dbReference>
<evidence type="ECO:0000313" key="3">
    <source>
        <dbReference type="EMBL" id="CAH9050571.1"/>
    </source>
</evidence>
<name>A0A9P0YGC3_CUSEU</name>
<dbReference type="InterPro" id="IPR007527">
    <property type="entry name" value="Znf_SWIM"/>
</dbReference>
<keyword evidence="1" id="KW-0862">Zinc</keyword>
<dbReference type="OrthoDB" id="1727094at2759"/>
<evidence type="ECO:0000313" key="4">
    <source>
        <dbReference type="Proteomes" id="UP001152484"/>
    </source>
</evidence>
<dbReference type="PANTHER" id="PTHR31973">
    <property type="entry name" value="POLYPROTEIN, PUTATIVE-RELATED"/>
    <property type="match status" value="1"/>
</dbReference>
<dbReference type="GO" id="GO:0008270">
    <property type="term" value="F:zinc ion binding"/>
    <property type="evidence" value="ECO:0007669"/>
    <property type="project" value="UniProtKB-KW"/>
</dbReference>
<evidence type="ECO:0000259" key="2">
    <source>
        <dbReference type="PROSITE" id="PS50966"/>
    </source>
</evidence>
<dbReference type="AlphaFoldDB" id="A0A9P0YGC3"/>
<evidence type="ECO:0000256" key="1">
    <source>
        <dbReference type="PROSITE-ProRule" id="PRU00325"/>
    </source>
</evidence>
<keyword evidence="1" id="KW-0479">Metal-binding</keyword>
<dbReference type="PROSITE" id="PS50966">
    <property type="entry name" value="ZF_SWIM"/>
    <property type="match status" value="1"/>
</dbReference>
<reference evidence="3" key="1">
    <citation type="submission" date="2022-07" db="EMBL/GenBank/DDBJ databases">
        <authorList>
            <person name="Macas J."/>
            <person name="Novak P."/>
            <person name="Neumann P."/>
        </authorList>
    </citation>
    <scope>NUCLEOTIDE SEQUENCE</scope>
</reference>
<keyword evidence="1" id="KW-0863">Zinc-finger</keyword>
<keyword evidence="4" id="KW-1185">Reference proteome</keyword>
<comment type="caution">
    <text evidence="3">The sequence shown here is derived from an EMBL/GenBank/DDBJ whole genome shotgun (WGS) entry which is preliminary data.</text>
</comment>
<feature type="domain" description="SWIM-type" evidence="2">
    <location>
        <begin position="212"/>
        <end position="253"/>
    </location>
</feature>
<dbReference type="Proteomes" id="UP001152484">
    <property type="component" value="Unassembled WGS sequence"/>
</dbReference>
<sequence>MYPLAWAVVEGKNNESWEWFFIQLHMALGQINDDELTIISDEHRAILSAVQKVLPRAEHRHCARHIYANWHKNHKGDELKMAFWKVVRAYNQADYEDAVQEMEKISPTATAALKMYDKSKFCRAFIQTKTKCEVIVNNMDETFNGYIINARTKHLIFMMEDIRSALMQRIVSKRQQMELSHQMICPRIQAKLEKEKEEAANCAAMPSSMMVFQVNHRMDSVMVDLTSHTCTYRKWELTGVPCCHVVACIFFLHQAPEDYVHDYYKKDTYMKIYNGSIPPVARERHWPRIEAPLDPPIRN</sequence>
<dbReference type="InterPro" id="IPR018289">
    <property type="entry name" value="MULE_transposase_dom"/>
</dbReference>
<organism evidence="3 4">
    <name type="scientific">Cuscuta europaea</name>
    <name type="common">European dodder</name>
    <dbReference type="NCBI Taxonomy" id="41803"/>
    <lineage>
        <taxon>Eukaryota</taxon>
        <taxon>Viridiplantae</taxon>
        <taxon>Streptophyta</taxon>
        <taxon>Embryophyta</taxon>
        <taxon>Tracheophyta</taxon>
        <taxon>Spermatophyta</taxon>
        <taxon>Magnoliopsida</taxon>
        <taxon>eudicotyledons</taxon>
        <taxon>Gunneridae</taxon>
        <taxon>Pentapetalae</taxon>
        <taxon>asterids</taxon>
        <taxon>lamiids</taxon>
        <taxon>Solanales</taxon>
        <taxon>Convolvulaceae</taxon>
        <taxon>Cuscuteae</taxon>
        <taxon>Cuscuta</taxon>
        <taxon>Cuscuta subgen. Cuscuta</taxon>
    </lineage>
</organism>
<proteinExistence type="predicted"/>
<dbReference type="Pfam" id="PF10551">
    <property type="entry name" value="MULE"/>
    <property type="match status" value="1"/>
</dbReference>
<protein>
    <recommendedName>
        <fullName evidence="2">SWIM-type domain-containing protein</fullName>
    </recommendedName>
</protein>